<evidence type="ECO:0000313" key="1">
    <source>
        <dbReference type="EMBL" id="KKK77979.1"/>
    </source>
</evidence>
<sequence length="86" mass="9656">MEEEIKRFKEQVNGGTVTYTTKELIGGLHVKLDDINKKLENGAKKFAAIETTLVWHNRLITTLFTMIGAFLVKPVRSIIDKIGGLL</sequence>
<proteinExistence type="predicted"/>
<dbReference type="EMBL" id="LAZR01054700">
    <property type="protein sequence ID" value="KKK77979.1"/>
    <property type="molecule type" value="Genomic_DNA"/>
</dbReference>
<accession>A0A0F9AHL2</accession>
<protein>
    <submittedName>
        <fullName evidence="1">Uncharacterized protein</fullName>
    </submittedName>
</protein>
<gene>
    <name evidence="1" type="ORF">LCGC14_2848170</name>
</gene>
<name>A0A0F9AHL2_9ZZZZ</name>
<organism evidence="1">
    <name type="scientific">marine sediment metagenome</name>
    <dbReference type="NCBI Taxonomy" id="412755"/>
    <lineage>
        <taxon>unclassified sequences</taxon>
        <taxon>metagenomes</taxon>
        <taxon>ecological metagenomes</taxon>
    </lineage>
</organism>
<comment type="caution">
    <text evidence="1">The sequence shown here is derived from an EMBL/GenBank/DDBJ whole genome shotgun (WGS) entry which is preliminary data.</text>
</comment>
<reference evidence="1" key="1">
    <citation type="journal article" date="2015" name="Nature">
        <title>Complex archaea that bridge the gap between prokaryotes and eukaryotes.</title>
        <authorList>
            <person name="Spang A."/>
            <person name="Saw J.H."/>
            <person name="Jorgensen S.L."/>
            <person name="Zaremba-Niedzwiedzka K."/>
            <person name="Martijn J."/>
            <person name="Lind A.E."/>
            <person name="van Eijk R."/>
            <person name="Schleper C."/>
            <person name="Guy L."/>
            <person name="Ettema T.J."/>
        </authorList>
    </citation>
    <scope>NUCLEOTIDE SEQUENCE</scope>
</reference>
<dbReference type="AlphaFoldDB" id="A0A0F9AHL2"/>